<dbReference type="Gene3D" id="3.10.350.10">
    <property type="entry name" value="LysM domain"/>
    <property type="match status" value="5"/>
</dbReference>
<dbReference type="Proteomes" id="UP001057753">
    <property type="component" value="Unassembled WGS sequence"/>
</dbReference>
<dbReference type="AlphaFoldDB" id="A0A9Q4B696"/>
<feature type="domain" description="LysM" evidence="1">
    <location>
        <begin position="233"/>
        <end position="276"/>
    </location>
</feature>
<dbReference type="EMBL" id="JABXYM010000002">
    <property type="protein sequence ID" value="MCR6098695.1"/>
    <property type="molecule type" value="Genomic_DNA"/>
</dbReference>
<dbReference type="InterPro" id="IPR036779">
    <property type="entry name" value="LysM_dom_sf"/>
</dbReference>
<proteinExistence type="predicted"/>
<evidence type="ECO:0000313" key="2">
    <source>
        <dbReference type="EMBL" id="MCR6098695.1"/>
    </source>
</evidence>
<dbReference type="SUPFAM" id="SSF54106">
    <property type="entry name" value="LysM domain"/>
    <property type="match status" value="5"/>
</dbReference>
<feature type="domain" description="LysM" evidence="1">
    <location>
        <begin position="292"/>
        <end position="335"/>
    </location>
</feature>
<dbReference type="PROSITE" id="PS51782">
    <property type="entry name" value="LYSM"/>
    <property type="match status" value="5"/>
</dbReference>
<dbReference type="GO" id="GO:0008932">
    <property type="term" value="F:lytic endotransglycosylase activity"/>
    <property type="evidence" value="ECO:0007669"/>
    <property type="project" value="TreeGrafter"/>
</dbReference>
<dbReference type="RefSeq" id="WP_257823083.1">
    <property type="nucleotide sequence ID" value="NZ_JABXYM010000002.1"/>
</dbReference>
<keyword evidence="3" id="KW-1185">Reference proteome</keyword>
<feature type="domain" description="LysM" evidence="1">
    <location>
        <begin position="167"/>
        <end position="210"/>
    </location>
</feature>
<gene>
    <name evidence="2" type="ORF">HXA33_19485</name>
</gene>
<sequence length="402" mass="44189">MNQDLQLISRTRKERITSAREIAKKKRKFQRNGRVLAGTMAAGVLLSGIKGAEVTATERTYNVQQGDTLYSLAQRYQVTVEQLKNINGLTSDLIYSGSQLTVPGEHVTRGKAINIKKGDTLFSIARRYGLTVEDLQLANSLNSDRINEGQKLIVPGKSSSGSTTWVTEYKISRGDTLFSLAKKYGTTVNKLKKNNGLSSDNIYVGQTILVPGSEKTEREDTVPENPEAPKETTVHIVQSGDTLFSLAKTYGMTVDEIKQLNYLASHNIYVGQKLTVTGTHVVESPSEQVTKAIYTIAPGETLWSVAQRLNLTVDEIKASNSMKNDYVIIGQEIVIESSDLVKATAIVTGAVDKSSVEFEMNGETKVLTVPFNTADMFEQVAGQEVTIIYQEKRRPALVSIEN</sequence>
<comment type="caution">
    <text evidence="2">The sequence shown here is derived from an EMBL/GenBank/DDBJ whole genome shotgun (WGS) entry which is preliminary data.</text>
</comment>
<dbReference type="PANTHER" id="PTHR33734:SF22">
    <property type="entry name" value="MEMBRANE-BOUND LYTIC MUREIN TRANSGLYCOSYLASE D"/>
    <property type="match status" value="1"/>
</dbReference>
<dbReference type="Pfam" id="PF01476">
    <property type="entry name" value="LysM"/>
    <property type="match status" value="5"/>
</dbReference>
<accession>A0A9Q4B696</accession>
<dbReference type="SMART" id="SM00257">
    <property type="entry name" value="LysM"/>
    <property type="match status" value="5"/>
</dbReference>
<evidence type="ECO:0000259" key="1">
    <source>
        <dbReference type="PROSITE" id="PS51782"/>
    </source>
</evidence>
<dbReference type="InterPro" id="IPR018392">
    <property type="entry name" value="LysM"/>
</dbReference>
<dbReference type="CDD" id="cd00118">
    <property type="entry name" value="LysM"/>
    <property type="match status" value="5"/>
</dbReference>
<evidence type="ECO:0000313" key="3">
    <source>
        <dbReference type="Proteomes" id="UP001057753"/>
    </source>
</evidence>
<reference evidence="2" key="1">
    <citation type="submission" date="2020-06" db="EMBL/GenBank/DDBJ databases">
        <title>Insight into the genomes of haloalkaliphilic bacilli from Kenyan soda lakes.</title>
        <authorList>
            <person name="Mwirichia R."/>
            <person name="Villamizar G.C."/>
            <person name="Poehlein A."/>
            <person name="Mugweru J."/>
            <person name="Kipnyargis A."/>
            <person name="Kiplimo D."/>
            <person name="Orwa P."/>
            <person name="Daniel R."/>
        </authorList>
    </citation>
    <scope>NUCLEOTIDE SEQUENCE</scope>
    <source>
        <strain evidence="2">B1096_S55</strain>
    </source>
</reference>
<organism evidence="2 3">
    <name type="scientific">Salipaludibacillus agaradhaerens</name>
    <name type="common">Bacillus agaradhaerens</name>
    <dbReference type="NCBI Taxonomy" id="76935"/>
    <lineage>
        <taxon>Bacteria</taxon>
        <taxon>Bacillati</taxon>
        <taxon>Bacillota</taxon>
        <taxon>Bacilli</taxon>
        <taxon>Bacillales</taxon>
        <taxon>Bacillaceae</taxon>
    </lineage>
</organism>
<protein>
    <submittedName>
        <fullName evidence="2">LysM peptidoglycan-binding domain-containing protein</fullName>
    </submittedName>
</protein>
<feature type="domain" description="LysM" evidence="1">
    <location>
        <begin position="59"/>
        <end position="102"/>
    </location>
</feature>
<dbReference type="PANTHER" id="PTHR33734">
    <property type="entry name" value="LYSM DOMAIN-CONTAINING GPI-ANCHORED PROTEIN 2"/>
    <property type="match status" value="1"/>
</dbReference>
<name>A0A9Q4B696_SALAG</name>
<feature type="domain" description="LysM" evidence="1">
    <location>
        <begin position="111"/>
        <end position="154"/>
    </location>
</feature>